<name>A0A556VB60_BAGYA</name>
<protein>
    <submittedName>
        <fullName evidence="2">Uncharacterized protein</fullName>
    </submittedName>
</protein>
<evidence type="ECO:0000256" key="1">
    <source>
        <dbReference type="SAM" id="MobiDB-lite"/>
    </source>
</evidence>
<feature type="compositionally biased region" description="Basic and acidic residues" evidence="1">
    <location>
        <begin position="293"/>
        <end position="312"/>
    </location>
</feature>
<dbReference type="OrthoDB" id="10051571at2759"/>
<proteinExistence type="predicted"/>
<feature type="compositionally biased region" description="Basic and acidic residues" evidence="1">
    <location>
        <begin position="97"/>
        <end position="116"/>
    </location>
</feature>
<gene>
    <name evidence="2" type="ORF">Baya_15287</name>
</gene>
<dbReference type="Proteomes" id="UP000319801">
    <property type="component" value="Unassembled WGS sequence"/>
</dbReference>
<feature type="compositionally biased region" description="Basic and acidic residues" evidence="1">
    <location>
        <begin position="57"/>
        <end position="69"/>
    </location>
</feature>
<dbReference type="EMBL" id="VCAZ01000206">
    <property type="protein sequence ID" value="TTH08278.1"/>
    <property type="molecule type" value="Genomic_DNA"/>
</dbReference>
<evidence type="ECO:0000313" key="3">
    <source>
        <dbReference type="Proteomes" id="UP000319801"/>
    </source>
</evidence>
<feature type="compositionally biased region" description="Polar residues" evidence="1">
    <location>
        <begin position="275"/>
        <end position="288"/>
    </location>
</feature>
<feature type="region of interest" description="Disordered" evidence="1">
    <location>
        <begin position="275"/>
        <end position="312"/>
    </location>
</feature>
<evidence type="ECO:0000313" key="2">
    <source>
        <dbReference type="EMBL" id="TTH08278.1"/>
    </source>
</evidence>
<comment type="caution">
    <text evidence="2">The sequence shown here is derived from an EMBL/GenBank/DDBJ whole genome shotgun (WGS) entry which is preliminary data.</text>
</comment>
<sequence length="384" mass="44624">MANKPGRSSSPYIILGPSLMDRPNKSQVQLRRVEGEGNLHRSSTEAVLHRQSLPSLDHLRPRSPPEETKRPKRKSLMLMEEAWGWLENLGKGRKQHLTQDKAENGNRQLDNLEVKPEEPIQASIVLQVGDKNSPKNKKWTQNDKELHESITEHVTKRKELRVTEKQDRVLELDENFEAKEKLKKLIIQREDDLRTLELKIHTTDGEILDLEMQQAESMSDDEEQFQFWLNELKAEKGFEKDLQMQFWDLKEKVAECKHQLEQCKIKLQGMDLTNTRHSQRQQSKQNAAASVRTRVDRLESVPEEKTDPEISEKDSNENILITGMESKLPCIVVTANEITESQQSSPAELREWWSRWIEAQKTAASREKVMHRSEVTIHLRGTKV</sequence>
<dbReference type="PANTHER" id="PTHR15286:SF16">
    <property type="entry name" value="RAS ASSOCIATION DOMAIN-CONTAINING PROTEIN 8"/>
    <property type="match status" value="1"/>
</dbReference>
<reference evidence="2 3" key="1">
    <citation type="journal article" date="2019" name="Genome Biol. Evol.">
        <title>Whole-Genome Sequencing of the Giant Devil Catfish, Bagarius yarrelli.</title>
        <authorList>
            <person name="Jiang W."/>
            <person name="Lv Y."/>
            <person name="Cheng L."/>
            <person name="Yang K."/>
            <person name="Chao B."/>
            <person name="Wang X."/>
            <person name="Li Y."/>
            <person name="Pan X."/>
            <person name="You X."/>
            <person name="Zhang Y."/>
            <person name="Yang J."/>
            <person name="Li J."/>
            <person name="Zhang X."/>
            <person name="Liu S."/>
            <person name="Sun C."/>
            <person name="Yang J."/>
            <person name="Shi Q."/>
        </authorList>
    </citation>
    <scope>NUCLEOTIDE SEQUENCE [LARGE SCALE GENOMIC DNA]</scope>
    <source>
        <strain evidence="2">JWS20170419001</strain>
        <tissue evidence="2">Muscle</tissue>
    </source>
</reference>
<dbReference type="InterPro" id="IPR033593">
    <property type="entry name" value="N-RASSF"/>
</dbReference>
<accession>A0A556VB60</accession>
<organism evidence="2 3">
    <name type="scientific">Bagarius yarrelli</name>
    <name type="common">Goonch</name>
    <name type="synonym">Bagrus yarrelli</name>
    <dbReference type="NCBI Taxonomy" id="175774"/>
    <lineage>
        <taxon>Eukaryota</taxon>
        <taxon>Metazoa</taxon>
        <taxon>Chordata</taxon>
        <taxon>Craniata</taxon>
        <taxon>Vertebrata</taxon>
        <taxon>Euteleostomi</taxon>
        <taxon>Actinopterygii</taxon>
        <taxon>Neopterygii</taxon>
        <taxon>Teleostei</taxon>
        <taxon>Ostariophysi</taxon>
        <taxon>Siluriformes</taxon>
        <taxon>Sisoridae</taxon>
        <taxon>Sisorinae</taxon>
        <taxon>Bagarius</taxon>
    </lineage>
</organism>
<keyword evidence="3" id="KW-1185">Reference proteome</keyword>
<feature type="region of interest" description="Disordered" evidence="1">
    <location>
        <begin position="93"/>
        <end position="116"/>
    </location>
</feature>
<feature type="compositionally biased region" description="Polar residues" evidence="1">
    <location>
        <begin position="1"/>
        <end position="11"/>
    </location>
</feature>
<feature type="region of interest" description="Disordered" evidence="1">
    <location>
        <begin position="1"/>
        <end position="75"/>
    </location>
</feature>
<dbReference type="PANTHER" id="PTHR15286">
    <property type="entry name" value="RAS-ASSOCIATING DOMAIN CONTAINING PROTEIN"/>
    <property type="match status" value="1"/>
</dbReference>
<feature type="compositionally biased region" description="Basic and acidic residues" evidence="1">
    <location>
        <begin position="31"/>
        <end position="43"/>
    </location>
</feature>
<dbReference type="AlphaFoldDB" id="A0A556VB60"/>